<proteinExistence type="inferred from homology"/>
<evidence type="ECO:0000256" key="3">
    <source>
        <dbReference type="RuleBase" id="RU000384"/>
    </source>
</evidence>
<dbReference type="SMART" id="SM01230">
    <property type="entry name" value="Gln-synt_C"/>
    <property type="match status" value="1"/>
</dbReference>
<dbReference type="Proteomes" id="UP000093737">
    <property type="component" value="Unassembled WGS sequence"/>
</dbReference>
<sequence length="447" mass="48635">MSTVNEAGAAFASGVEKLGARAVHIGMMDPAGEFRDKLVSVDKAVKLAAKGYPFCEVLYFWDIAEKTFIDGAFIDRPAFLDAASLRKYPFAEDAALCIADFSGDFGKRSPRNLCQRLIGDAAELGFDVFSAFEYEFFLFDETPESLRAKGYRDLTYFAQGNRTYSLQTSAIHGDLLQGLHDTMTTMGIGLDAIHTELGPGCFEAPLTYAKGLKSPDDAALFKNFAKAYFSRNGLTAGFMSKLSPALPGQSGHLHVSMRDRQGNAVFADPGAQDGISRLGRHFIGGLVGLMPELLAMCAQTVNAYKRLVPGAWAPTSANWGVQNRTAAVRVINDEPESTRVEFRVPSADANPYLALALCIGAGLHGIRNEIEPPGGSGENFYAATPSLEAVFPSDLGQAAERLNASTVAREIFGEDFIDSFVTGRRFEYGEYQKQVSEWEIRRYLGIV</sequence>
<comment type="similarity">
    <text evidence="2 3">Belongs to the glutamine synthetase family.</text>
</comment>
<dbReference type="PANTHER" id="PTHR43785">
    <property type="entry name" value="GAMMA-GLUTAMYLPUTRESCINE SYNTHETASE"/>
    <property type="match status" value="1"/>
</dbReference>
<comment type="caution">
    <text evidence="4">The sequence shown here is derived from an EMBL/GenBank/DDBJ whole genome shotgun (WGS) entry which is preliminary data.</text>
</comment>
<dbReference type="EMBL" id="LYTK01000001">
    <property type="protein sequence ID" value="OBQ72528.1"/>
    <property type="molecule type" value="Genomic_DNA"/>
</dbReference>
<evidence type="ECO:0000313" key="4">
    <source>
        <dbReference type="EMBL" id="OBQ72528.1"/>
    </source>
</evidence>
<evidence type="ECO:0000256" key="1">
    <source>
        <dbReference type="ARBA" id="ARBA00022598"/>
    </source>
</evidence>
<protein>
    <submittedName>
        <fullName evidence="4">Glutamine synthetase</fullName>
    </submittedName>
</protein>
<evidence type="ECO:0000313" key="5">
    <source>
        <dbReference type="Proteomes" id="UP000093737"/>
    </source>
</evidence>
<gene>
    <name evidence="4" type="ORF">A8145_06925</name>
</gene>
<evidence type="ECO:0000256" key="2">
    <source>
        <dbReference type="PROSITE-ProRule" id="PRU01331"/>
    </source>
</evidence>
<dbReference type="Pfam" id="PF00120">
    <property type="entry name" value="Gln-synt_C"/>
    <property type="match status" value="1"/>
</dbReference>
<dbReference type="Gene3D" id="3.30.590.10">
    <property type="entry name" value="Glutamine synthetase/guanido kinase, catalytic domain"/>
    <property type="match status" value="1"/>
</dbReference>
<organism evidence="4 5">
    <name type="scientific">Rhizobium loti</name>
    <name type="common">Mesorhizobium loti</name>
    <dbReference type="NCBI Taxonomy" id="381"/>
    <lineage>
        <taxon>Bacteria</taxon>
        <taxon>Pseudomonadati</taxon>
        <taxon>Pseudomonadota</taxon>
        <taxon>Alphaproteobacteria</taxon>
        <taxon>Hyphomicrobiales</taxon>
        <taxon>Phyllobacteriaceae</taxon>
        <taxon>Mesorhizobium</taxon>
    </lineage>
</organism>
<accession>A0A6M7U605</accession>
<dbReference type="GO" id="GO:0004356">
    <property type="term" value="F:glutamine synthetase activity"/>
    <property type="evidence" value="ECO:0007669"/>
    <property type="project" value="InterPro"/>
</dbReference>
<dbReference type="AlphaFoldDB" id="A0A6M7U605"/>
<name>A0A6M7U605_RHILI</name>
<dbReference type="SUPFAM" id="SSF55931">
    <property type="entry name" value="Glutamine synthetase/guanido kinase"/>
    <property type="match status" value="1"/>
</dbReference>
<dbReference type="InterPro" id="IPR008146">
    <property type="entry name" value="Gln_synth_cat_dom"/>
</dbReference>
<dbReference type="PROSITE" id="PS51987">
    <property type="entry name" value="GS_CATALYTIC"/>
    <property type="match status" value="1"/>
</dbReference>
<keyword evidence="1" id="KW-0436">Ligase</keyword>
<dbReference type="InterPro" id="IPR014746">
    <property type="entry name" value="Gln_synth/guanido_kin_cat_dom"/>
</dbReference>
<dbReference type="RefSeq" id="WP_065005070.1">
    <property type="nucleotide sequence ID" value="NZ_CP033334.1"/>
</dbReference>
<dbReference type="PANTHER" id="PTHR43785:SF12">
    <property type="entry name" value="TYPE-1 GLUTAMINE SYNTHETASE 2"/>
    <property type="match status" value="1"/>
</dbReference>
<reference evidence="4 5" key="1">
    <citation type="submission" date="2016-05" db="EMBL/GenBank/DDBJ databases">
        <authorList>
            <person name="Ramsay J.P."/>
        </authorList>
    </citation>
    <scope>NUCLEOTIDE SEQUENCE [LARGE SCALE GENOMIC DNA]</scope>
    <source>
        <strain evidence="4 5">NZP2042</strain>
    </source>
</reference>